<dbReference type="InterPro" id="IPR051448">
    <property type="entry name" value="CdaR-like_regulators"/>
</dbReference>
<name>A0A7C9NAB4_9BACT</name>
<evidence type="ECO:0000259" key="1">
    <source>
        <dbReference type="Pfam" id="PF07905"/>
    </source>
</evidence>
<comment type="caution">
    <text evidence="3">The sequence shown here is derived from an EMBL/GenBank/DDBJ whole genome shotgun (WGS) entry which is preliminary data.</text>
</comment>
<protein>
    <submittedName>
        <fullName evidence="3">PucR family transcriptional regulator</fullName>
    </submittedName>
</protein>
<organism evidence="3">
    <name type="scientific">Muribaculaceae bacterium Z82</name>
    <dbReference type="NCBI Taxonomy" id="2304548"/>
    <lineage>
        <taxon>Bacteria</taxon>
        <taxon>Pseudomonadati</taxon>
        <taxon>Bacteroidota</taxon>
        <taxon>Bacteroidia</taxon>
        <taxon>Bacteroidales</taxon>
        <taxon>Muribaculaceae</taxon>
    </lineage>
</organism>
<evidence type="ECO:0000259" key="2">
    <source>
        <dbReference type="Pfam" id="PF13556"/>
    </source>
</evidence>
<sequence length="384" mass="42371">MITVRNVLELPVFDNVRLAAPCERYLDRPVINCGTLEGEPFFHDYDMFVPGEFIFTSLGFAQIHPELAEEAMLALIERDVAALAIKPYAIKDLPDTVRQASTRRGVPVFFYDGRYMERILASAMALIDSDAADSGRSQLIDQLLAPSDERQVGSLIYQISGLNGATLQCLAIRPPMRDLALLRALWGSVRQTLDDYAARFEEVGGAFACIYDDMILGFVAFKRPPQSVITISEANLAKYVVQAGPMCCGLSQELPLGEGDLAIRQALAALQTACARQESTVRFTSLRYDAFRAAARTDRMFSRTASLVAALLQEYDDAHGTLLLATAQAFAQARGDVRATAEALFQHPNTVRYRLSRIKDVLGMPEATDRQVAELLSFMVLAQD</sequence>
<accession>A0A7C9NAB4</accession>
<dbReference type="InterPro" id="IPR042070">
    <property type="entry name" value="PucR_C-HTH_sf"/>
</dbReference>
<dbReference type="InterPro" id="IPR012914">
    <property type="entry name" value="PucR_dom"/>
</dbReference>
<dbReference type="Pfam" id="PF07905">
    <property type="entry name" value="PucR"/>
    <property type="match status" value="1"/>
</dbReference>
<dbReference type="PANTHER" id="PTHR33744:SF1">
    <property type="entry name" value="DNA-BINDING TRANSCRIPTIONAL ACTIVATOR ADER"/>
    <property type="match status" value="1"/>
</dbReference>
<dbReference type="Pfam" id="PF13556">
    <property type="entry name" value="HTH_30"/>
    <property type="match status" value="1"/>
</dbReference>
<evidence type="ECO:0000313" key="3">
    <source>
        <dbReference type="EMBL" id="NBI34083.1"/>
    </source>
</evidence>
<dbReference type="InterPro" id="IPR025736">
    <property type="entry name" value="PucR_C-HTH_dom"/>
</dbReference>
<feature type="domain" description="Purine catabolism PurC-like" evidence="1">
    <location>
        <begin position="7"/>
        <end position="111"/>
    </location>
</feature>
<proteinExistence type="predicted"/>
<reference evidence="3" key="1">
    <citation type="submission" date="2018-08" db="EMBL/GenBank/DDBJ databases">
        <title>Murine metabolic-syndrome-specific gut microbial biobank.</title>
        <authorList>
            <person name="Liu C."/>
        </authorList>
    </citation>
    <scope>NUCLEOTIDE SEQUENCE [LARGE SCALE GENOMIC DNA]</scope>
    <source>
        <strain evidence="3">Z82</strain>
    </source>
</reference>
<dbReference type="Gene3D" id="1.10.10.2840">
    <property type="entry name" value="PucR C-terminal helix-turn-helix domain"/>
    <property type="match status" value="1"/>
</dbReference>
<dbReference type="AlphaFoldDB" id="A0A7C9NAB4"/>
<gene>
    <name evidence="3" type="ORF">D1639_03355</name>
</gene>
<dbReference type="EMBL" id="QWKH01000013">
    <property type="protein sequence ID" value="NBI34083.1"/>
    <property type="molecule type" value="Genomic_DNA"/>
</dbReference>
<feature type="domain" description="PucR C-terminal helix-turn-helix" evidence="2">
    <location>
        <begin position="323"/>
        <end position="374"/>
    </location>
</feature>
<dbReference type="PANTHER" id="PTHR33744">
    <property type="entry name" value="CARBOHYDRATE DIACID REGULATOR"/>
    <property type="match status" value="1"/>
</dbReference>